<dbReference type="AlphaFoldDB" id="A0A8B4BTB3"/>
<proteinExistence type="predicted"/>
<name>A0A8B4BTB3_HEYCO</name>
<dbReference type="KEGG" id="bcoa:BF29_1371"/>
<dbReference type="GeneID" id="80367933"/>
<dbReference type="RefSeq" id="WP_019721248.1">
    <property type="nucleotide sequence ID" value="NZ_ALAS01000103.1"/>
</dbReference>
<gene>
    <name evidence="1" type="ORF">SAMN02745208_01105</name>
</gene>
<sequence length="41" mass="4874">MKVCEICGSQTPEENEAESRRVLYVCENCRTDRKFDFEDEN</sequence>
<evidence type="ECO:0000313" key="1">
    <source>
        <dbReference type="EMBL" id="SHE91815.1"/>
    </source>
</evidence>
<organism evidence="1 2">
    <name type="scientific">Heyndrickxia coagulans DSM 1 = ATCC 7050</name>
    <dbReference type="NCBI Taxonomy" id="1121088"/>
    <lineage>
        <taxon>Bacteria</taxon>
        <taxon>Bacillati</taxon>
        <taxon>Bacillota</taxon>
        <taxon>Bacilli</taxon>
        <taxon>Bacillales</taxon>
        <taxon>Bacillaceae</taxon>
        <taxon>Heyndrickxia</taxon>
    </lineage>
</organism>
<comment type="caution">
    <text evidence="1">The sequence shown here is derived from an EMBL/GenBank/DDBJ whole genome shotgun (WGS) entry which is preliminary data.</text>
</comment>
<accession>A0A8B4BTB3</accession>
<dbReference type="Proteomes" id="UP000184029">
    <property type="component" value="Unassembled WGS sequence"/>
</dbReference>
<protein>
    <submittedName>
        <fullName evidence="1">Uncharacterized protein</fullName>
    </submittedName>
</protein>
<evidence type="ECO:0000313" key="2">
    <source>
        <dbReference type="Proteomes" id="UP000184029"/>
    </source>
</evidence>
<dbReference type="EMBL" id="FQUB01000015">
    <property type="protein sequence ID" value="SHE91815.1"/>
    <property type="molecule type" value="Genomic_DNA"/>
</dbReference>
<reference evidence="1 2" key="1">
    <citation type="submission" date="2016-11" db="EMBL/GenBank/DDBJ databases">
        <authorList>
            <person name="Varghese N."/>
            <person name="Submissions S."/>
        </authorList>
    </citation>
    <scope>NUCLEOTIDE SEQUENCE [LARGE SCALE GENOMIC DNA]</scope>
    <source>
        <strain evidence="1 2">DSM 1</strain>
    </source>
</reference>